<evidence type="ECO:0000313" key="2">
    <source>
        <dbReference type="EMBL" id="MWC42089.1"/>
    </source>
</evidence>
<dbReference type="EMBL" id="WSUT01000001">
    <property type="protein sequence ID" value="MWC42089.1"/>
    <property type="molecule type" value="Genomic_DNA"/>
</dbReference>
<reference evidence="2 5" key="2">
    <citation type="submission" date="2019-12" db="EMBL/GenBank/DDBJ databases">
        <authorList>
            <person name="Zheng J."/>
        </authorList>
    </citation>
    <scope>NUCLEOTIDE SEQUENCE [LARGE SCALE GENOMIC DNA]</scope>
    <source>
        <strain evidence="2 5">DSM 27347</strain>
    </source>
</reference>
<organism evidence="3 4">
    <name type="scientific">Sphingomonas carotinifaciens</name>
    <dbReference type="NCBI Taxonomy" id="1166323"/>
    <lineage>
        <taxon>Bacteria</taxon>
        <taxon>Pseudomonadati</taxon>
        <taxon>Pseudomonadota</taxon>
        <taxon>Alphaproteobacteria</taxon>
        <taxon>Sphingomonadales</taxon>
        <taxon>Sphingomonadaceae</taxon>
        <taxon>Sphingomonas</taxon>
    </lineage>
</organism>
<protein>
    <submittedName>
        <fullName evidence="2">Nuclear transport factor 2 family protein</fullName>
    </submittedName>
    <submittedName>
        <fullName evidence="3">SnoaL-like domain-containing protein</fullName>
    </submittedName>
</protein>
<dbReference type="Pfam" id="PF13577">
    <property type="entry name" value="SnoaL_4"/>
    <property type="match status" value="1"/>
</dbReference>
<dbReference type="Gene3D" id="3.10.450.50">
    <property type="match status" value="1"/>
</dbReference>
<dbReference type="InterPro" id="IPR032710">
    <property type="entry name" value="NTF2-like_dom_sf"/>
</dbReference>
<dbReference type="EMBL" id="FNBI01000004">
    <property type="protein sequence ID" value="SDF58936.1"/>
    <property type="molecule type" value="Genomic_DNA"/>
</dbReference>
<evidence type="ECO:0000313" key="5">
    <source>
        <dbReference type="Proteomes" id="UP000436801"/>
    </source>
</evidence>
<dbReference type="AlphaFoldDB" id="A0A1G7MBC1"/>
<reference evidence="3 4" key="1">
    <citation type="submission" date="2016-10" db="EMBL/GenBank/DDBJ databases">
        <authorList>
            <person name="Varghese N."/>
            <person name="Submissions S."/>
        </authorList>
    </citation>
    <scope>NUCLEOTIDE SEQUENCE [LARGE SCALE GENOMIC DNA]</scope>
    <source>
        <strain evidence="3 4">S7-754</strain>
    </source>
</reference>
<feature type="domain" description="SnoaL-like" evidence="1">
    <location>
        <begin position="21"/>
        <end position="144"/>
    </location>
</feature>
<name>A0A1G7MBC1_9SPHN</name>
<proteinExistence type="predicted"/>
<evidence type="ECO:0000313" key="3">
    <source>
        <dbReference type="EMBL" id="SDF58936.1"/>
    </source>
</evidence>
<dbReference type="Proteomes" id="UP000436801">
    <property type="component" value="Unassembled WGS sequence"/>
</dbReference>
<dbReference type="Proteomes" id="UP000323502">
    <property type="component" value="Unassembled WGS sequence"/>
</dbReference>
<evidence type="ECO:0000259" key="1">
    <source>
        <dbReference type="Pfam" id="PF13577"/>
    </source>
</evidence>
<dbReference type="OrthoDB" id="7585039at2"/>
<keyword evidence="4" id="KW-1185">Reference proteome</keyword>
<dbReference type="SUPFAM" id="SSF54427">
    <property type="entry name" value="NTF2-like"/>
    <property type="match status" value="1"/>
</dbReference>
<gene>
    <name evidence="2" type="ORF">GQR91_00220</name>
    <name evidence="3" type="ORF">SAMN05216557_104127</name>
</gene>
<accession>A0A1G7MBC1</accession>
<dbReference type="RefSeq" id="WP_149682489.1">
    <property type="nucleotide sequence ID" value="NZ_FNBI01000004.1"/>
</dbReference>
<evidence type="ECO:0000313" key="4">
    <source>
        <dbReference type="Proteomes" id="UP000323502"/>
    </source>
</evidence>
<dbReference type="InterPro" id="IPR037401">
    <property type="entry name" value="SnoaL-like"/>
</dbReference>
<sequence length="211" mass="23935">MDRVIITATASRPLPEMDLTELAAREAIRGCLYRYCRGVDRADEAALRSAYWPDATDRHGPYQGDAEGFVVWAMTALRQAERSIHRITNVLIAFDDADTARVESCFDARQRQPDPAGRMRQWDLAGRYLDRFEQRGGAWRIADRLVVYDWVEEMPVPHGGEAERFGVRQPIGAPFPHDPLYAFLRHERVTDPAVDRQRLAGDEAGAVGREP</sequence>
<dbReference type="CDD" id="cd00531">
    <property type="entry name" value="NTF2_like"/>
    <property type="match status" value="1"/>
</dbReference>